<proteinExistence type="predicted"/>
<feature type="non-terminal residue" evidence="1">
    <location>
        <position position="1"/>
    </location>
</feature>
<gene>
    <name evidence="1" type="ORF">AVDCRST_MAG94-819</name>
</gene>
<accession>A0A6J4KKW3</accession>
<dbReference type="EMBL" id="CADCTY010000278">
    <property type="protein sequence ID" value="CAA9308516.1"/>
    <property type="molecule type" value="Genomic_DNA"/>
</dbReference>
<evidence type="ECO:0000313" key="1">
    <source>
        <dbReference type="EMBL" id="CAA9308516.1"/>
    </source>
</evidence>
<reference evidence="1" key="1">
    <citation type="submission" date="2020-02" db="EMBL/GenBank/DDBJ databases">
        <authorList>
            <person name="Meier V. D."/>
        </authorList>
    </citation>
    <scope>NUCLEOTIDE SEQUENCE</scope>
    <source>
        <strain evidence="1">AVDCRST_MAG94</strain>
    </source>
</reference>
<dbReference type="AlphaFoldDB" id="A0A6J4KKW3"/>
<feature type="non-terminal residue" evidence="1">
    <location>
        <position position="35"/>
    </location>
</feature>
<sequence>GYTVSPHLYLLSTATASLCRLVRCAPNSQNAQSRV</sequence>
<protein>
    <submittedName>
        <fullName evidence="1">Uncharacterized protein</fullName>
    </submittedName>
</protein>
<name>A0A6J4KKW3_9CYAN</name>
<organism evidence="1">
    <name type="scientific">uncultured Leptolyngbya sp</name>
    <dbReference type="NCBI Taxonomy" id="332963"/>
    <lineage>
        <taxon>Bacteria</taxon>
        <taxon>Bacillati</taxon>
        <taxon>Cyanobacteriota</taxon>
        <taxon>Cyanophyceae</taxon>
        <taxon>Leptolyngbyales</taxon>
        <taxon>Leptolyngbyaceae</taxon>
        <taxon>Leptolyngbya group</taxon>
        <taxon>Leptolyngbya</taxon>
        <taxon>environmental samples</taxon>
    </lineage>
</organism>